<protein>
    <recommendedName>
        <fullName evidence="11">Peroxidase</fullName>
    </recommendedName>
</protein>
<organism evidence="9 10">
    <name type="scientific">Nostoc punctiforme NIES-2108</name>
    <dbReference type="NCBI Taxonomy" id="1356359"/>
    <lineage>
        <taxon>Bacteria</taxon>
        <taxon>Bacillati</taxon>
        <taxon>Cyanobacteriota</taxon>
        <taxon>Cyanophyceae</taxon>
        <taxon>Nostocales</taxon>
        <taxon>Nostocaceae</taxon>
        <taxon>Nostoc</taxon>
    </lineage>
</organism>
<keyword evidence="5" id="KW-0560">Oxidoreductase</keyword>
<evidence type="ECO:0000256" key="3">
    <source>
        <dbReference type="ARBA" id="ARBA00022617"/>
    </source>
</evidence>
<comment type="similarity">
    <text evidence="7">Belongs to the DyP-type peroxidase family.</text>
</comment>
<dbReference type="AlphaFoldDB" id="A0A367R1H5"/>
<name>A0A367R1H5_NOSPU</name>
<accession>A0A367R1H5</accession>
<keyword evidence="2" id="KW-0575">Peroxidase</keyword>
<keyword evidence="3" id="KW-0349">Heme</keyword>
<feature type="region of interest" description="Disordered" evidence="8">
    <location>
        <begin position="118"/>
        <end position="137"/>
    </location>
</feature>
<feature type="region of interest" description="Disordered" evidence="8">
    <location>
        <begin position="365"/>
        <end position="387"/>
    </location>
</feature>
<reference evidence="10" key="1">
    <citation type="submission" date="2016-04" db="EMBL/GenBank/DDBJ databases">
        <authorList>
            <person name="Tabuchi Yagui T.R."/>
        </authorList>
    </citation>
    <scope>NUCLEOTIDE SEQUENCE [LARGE SCALE GENOMIC DNA]</scope>
</reference>
<evidence type="ECO:0000256" key="1">
    <source>
        <dbReference type="ARBA" id="ARBA00001970"/>
    </source>
</evidence>
<evidence type="ECO:0000256" key="2">
    <source>
        <dbReference type="ARBA" id="ARBA00022559"/>
    </source>
</evidence>
<dbReference type="Proteomes" id="UP000252085">
    <property type="component" value="Unassembled WGS sequence"/>
</dbReference>
<gene>
    <name evidence="9" type="ORF">A6769_33850</name>
</gene>
<dbReference type="GO" id="GO:0046872">
    <property type="term" value="F:metal ion binding"/>
    <property type="evidence" value="ECO:0007669"/>
    <property type="project" value="UniProtKB-KW"/>
</dbReference>
<dbReference type="PROSITE" id="PS51404">
    <property type="entry name" value="DYP_PEROXIDASE"/>
    <property type="match status" value="1"/>
</dbReference>
<feature type="compositionally biased region" description="Basic and acidic residues" evidence="8">
    <location>
        <begin position="123"/>
        <end position="137"/>
    </location>
</feature>
<evidence type="ECO:0008006" key="11">
    <source>
        <dbReference type="Google" id="ProtNLM"/>
    </source>
</evidence>
<dbReference type="GO" id="GO:0005829">
    <property type="term" value="C:cytosol"/>
    <property type="evidence" value="ECO:0007669"/>
    <property type="project" value="TreeGrafter"/>
</dbReference>
<comment type="cofactor">
    <cofactor evidence="1">
        <name>heme b</name>
        <dbReference type="ChEBI" id="CHEBI:60344"/>
    </cofactor>
</comment>
<dbReference type="GO" id="GO:0004601">
    <property type="term" value="F:peroxidase activity"/>
    <property type="evidence" value="ECO:0007669"/>
    <property type="project" value="UniProtKB-KW"/>
</dbReference>
<keyword evidence="6" id="KW-0408">Iron</keyword>
<dbReference type="SUPFAM" id="SSF54909">
    <property type="entry name" value="Dimeric alpha+beta barrel"/>
    <property type="match status" value="1"/>
</dbReference>
<dbReference type="EMBL" id="LXQE01000189">
    <property type="protein sequence ID" value="RCJ30326.1"/>
    <property type="molecule type" value="Genomic_DNA"/>
</dbReference>
<evidence type="ECO:0000313" key="9">
    <source>
        <dbReference type="EMBL" id="RCJ30326.1"/>
    </source>
</evidence>
<evidence type="ECO:0000313" key="10">
    <source>
        <dbReference type="Proteomes" id="UP000252085"/>
    </source>
</evidence>
<evidence type="ECO:0000256" key="8">
    <source>
        <dbReference type="SAM" id="MobiDB-lite"/>
    </source>
</evidence>
<sequence length="547" mass="62851">MSNPDNNLEQYEKLINNSEPINIDDPAYEQILKDLQGGIIKSYGRNYSLYIFIQFDNEKAKDVKQWIQDQAKNITSTSKQLKHTETYKKMRQQDPSFSGELCKNFFLSYQGYKTLGFDPTNPKPDDQGNKKSKLDDSDFKGGMKCDWETTYRPTDNTPTDYWYNPPENWDIGKVHIDALILLAHNCLEYLKKEANSIIDKCEEFGKVVACEAGYILKDSNDKTKSLSIGPFGFADSISQPLFLKKDYDNYCKNQNIEQWDPKASLNLVLAKDPFGEPYSYGSYCVWQKLETCLERFEQKVGELANCLKSDRERASALVIGRFKDGTPLDLSDLPNQNDGSSIANSFNYADDFHGSKCPIQAHIRKVNPRKDKTEQNKDQTEVEESRRTNSRIVRAGRIYFDNSNALQTSNMSQLCLNKLDYLNEVSKQSLEKNIASISGLLFVCFQKSIHGQFQKLQQDWADDRNFPKNQDSIYLDPVIGHPVTKRLLDPLKEQKWPPKWNSGDSEDDFTPYLFYNCVRNKGGEFFFAPSISFLENIAIDCIKSLQN</sequence>
<proteinExistence type="inferred from homology"/>
<evidence type="ECO:0000256" key="7">
    <source>
        <dbReference type="ARBA" id="ARBA00025737"/>
    </source>
</evidence>
<dbReference type="GO" id="GO:0020037">
    <property type="term" value="F:heme binding"/>
    <property type="evidence" value="ECO:0007669"/>
    <property type="project" value="InterPro"/>
</dbReference>
<dbReference type="PANTHER" id="PTHR30521:SF4">
    <property type="entry name" value="DEFERROCHELATASE"/>
    <property type="match status" value="1"/>
</dbReference>
<dbReference type="PANTHER" id="PTHR30521">
    <property type="entry name" value="DEFERROCHELATASE/PEROXIDASE"/>
    <property type="match status" value="1"/>
</dbReference>
<comment type="caution">
    <text evidence="9">The sequence shown here is derived from an EMBL/GenBank/DDBJ whole genome shotgun (WGS) entry which is preliminary data.</text>
</comment>
<keyword evidence="4" id="KW-0479">Metal-binding</keyword>
<evidence type="ECO:0000256" key="6">
    <source>
        <dbReference type="ARBA" id="ARBA00023004"/>
    </source>
</evidence>
<evidence type="ECO:0000256" key="5">
    <source>
        <dbReference type="ARBA" id="ARBA00023002"/>
    </source>
</evidence>
<dbReference type="InterPro" id="IPR006314">
    <property type="entry name" value="Dyp_peroxidase"/>
</dbReference>
<evidence type="ECO:0000256" key="4">
    <source>
        <dbReference type="ARBA" id="ARBA00022723"/>
    </source>
</evidence>
<feature type="compositionally biased region" description="Basic and acidic residues" evidence="8">
    <location>
        <begin position="368"/>
        <end position="387"/>
    </location>
</feature>
<dbReference type="InterPro" id="IPR011008">
    <property type="entry name" value="Dimeric_a/b-barrel"/>
</dbReference>